<comment type="caution">
    <text evidence="3">The sequence shown here is derived from an EMBL/GenBank/DDBJ whole genome shotgun (WGS) entry which is preliminary data.</text>
</comment>
<feature type="domain" description="Peptidoglycan binding-like" evidence="2">
    <location>
        <begin position="57"/>
        <end position="103"/>
    </location>
</feature>
<keyword evidence="1" id="KW-0732">Signal</keyword>
<reference evidence="3" key="2">
    <citation type="submission" date="2020-09" db="EMBL/GenBank/DDBJ databases">
        <authorList>
            <person name="Sun Q."/>
            <person name="Zhou Y."/>
        </authorList>
    </citation>
    <scope>NUCLEOTIDE SEQUENCE</scope>
    <source>
        <strain evidence="3">CGMCC 1.12214</strain>
    </source>
</reference>
<name>A0A917I3F2_9HYPH</name>
<evidence type="ECO:0000259" key="2">
    <source>
        <dbReference type="Pfam" id="PF01471"/>
    </source>
</evidence>
<proteinExistence type="predicted"/>
<organism evidence="3 4">
    <name type="scientific">Alsobacter metallidurans</name>
    <dbReference type="NCBI Taxonomy" id="340221"/>
    <lineage>
        <taxon>Bacteria</taxon>
        <taxon>Pseudomonadati</taxon>
        <taxon>Pseudomonadota</taxon>
        <taxon>Alphaproteobacteria</taxon>
        <taxon>Hyphomicrobiales</taxon>
        <taxon>Alsobacteraceae</taxon>
        <taxon>Alsobacter</taxon>
    </lineage>
</organism>
<reference evidence="3" key="1">
    <citation type="journal article" date="2014" name="Int. J. Syst. Evol. Microbiol.">
        <title>Complete genome sequence of Corynebacterium casei LMG S-19264T (=DSM 44701T), isolated from a smear-ripened cheese.</title>
        <authorList>
            <consortium name="US DOE Joint Genome Institute (JGI-PGF)"/>
            <person name="Walter F."/>
            <person name="Albersmeier A."/>
            <person name="Kalinowski J."/>
            <person name="Ruckert C."/>
        </authorList>
    </citation>
    <scope>NUCLEOTIDE SEQUENCE</scope>
    <source>
        <strain evidence="3">CGMCC 1.12214</strain>
    </source>
</reference>
<evidence type="ECO:0000313" key="4">
    <source>
        <dbReference type="Proteomes" id="UP000603912"/>
    </source>
</evidence>
<protein>
    <recommendedName>
        <fullName evidence="2">Peptidoglycan binding-like domain-containing protein</fullName>
    </recommendedName>
</protein>
<keyword evidence="4" id="KW-1185">Reference proteome</keyword>
<feature type="signal peptide" evidence="1">
    <location>
        <begin position="1"/>
        <end position="32"/>
    </location>
</feature>
<dbReference type="InterPro" id="IPR002477">
    <property type="entry name" value="Peptidoglycan-bd-like"/>
</dbReference>
<evidence type="ECO:0000313" key="3">
    <source>
        <dbReference type="EMBL" id="GGH06377.1"/>
    </source>
</evidence>
<feature type="chain" id="PRO_5037977251" description="Peptidoglycan binding-like domain-containing protein" evidence="1">
    <location>
        <begin position="33"/>
        <end position="481"/>
    </location>
</feature>
<dbReference type="Gene3D" id="1.10.101.10">
    <property type="entry name" value="PGBD-like superfamily/PGBD"/>
    <property type="match status" value="1"/>
</dbReference>
<dbReference type="SUPFAM" id="SSF47090">
    <property type="entry name" value="PGBD-like"/>
    <property type="match status" value="1"/>
</dbReference>
<dbReference type="SUPFAM" id="SSF50494">
    <property type="entry name" value="Trypsin-like serine proteases"/>
    <property type="match status" value="1"/>
</dbReference>
<dbReference type="EMBL" id="BMES01000001">
    <property type="protein sequence ID" value="GGH06377.1"/>
    <property type="molecule type" value="Genomic_DNA"/>
</dbReference>
<dbReference type="Proteomes" id="UP000603912">
    <property type="component" value="Unassembled WGS sequence"/>
</dbReference>
<dbReference type="InterPro" id="IPR009003">
    <property type="entry name" value="Peptidase_S1_PA"/>
</dbReference>
<gene>
    <name evidence="3" type="ORF">GCM10007036_00730</name>
</gene>
<sequence>MVSRFNAVTRTIIAVAVATCLAAASDAGGASAQTAPAAKVDPIFEAARAHFDGLPESERKAIQEALIWTGDFSGAGTGGYGPLTHRGVLAFQKRQNAPADGILQARDRAALEAAAARAKQAVAFVRVTEPRSGVRVGVPQRLFDKPPAPVPGGMRYTATNGTLLELTSQAGGDADLPALFDRYKADGAGRRVTYKVLRPDWFVVAAEFDGRKTYTRLSAGPGGLRGFTFTYPASAPDLDRMVIAIANSFEAFPAPTPAVAAVQPGLPAAKAPPASPPAAAPVPAGPTLAGTAWAVALGKAVTTAVLAGCSAVTVDRKPARIAANDVATGLTLLDASGLRPAGLAFVSALPGDGAALVAVGFAAVPEIQLTTAPAEARAPQGSDALRVFAPIQKGAAGTALFDRQGRLAGLVLGSAPEPRLVAGVAPAASWPTVGGAAVAKFLSGHGVSVPAGAGAPEPMSVGQIAASAKGAASSVECQRAP</sequence>
<dbReference type="RefSeq" id="WP_188515760.1">
    <property type="nucleotide sequence ID" value="NZ_BMES01000001.1"/>
</dbReference>
<dbReference type="InterPro" id="IPR036366">
    <property type="entry name" value="PGBDSf"/>
</dbReference>
<accession>A0A917I3F2</accession>
<dbReference type="InterPro" id="IPR036365">
    <property type="entry name" value="PGBD-like_sf"/>
</dbReference>
<dbReference type="Pfam" id="PF01471">
    <property type="entry name" value="PG_binding_1"/>
    <property type="match status" value="1"/>
</dbReference>
<dbReference type="AlphaFoldDB" id="A0A917I3F2"/>
<evidence type="ECO:0000256" key="1">
    <source>
        <dbReference type="SAM" id="SignalP"/>
    </source>
</evidence>